<dbReference type="RefSeq" id="WP_196101541.1">
    <property type="nucleotide sequence ID" value="NZ_CP064942.1"/>
</dbReference>
<organism evidence="1 2">
    <name type="scientific">Pontivivens ytuae</name>
    <dbReference type="NCBI Taxonomy" id="2789856"/>
    <lineage>
        <taxon>Bacteria</taxon>
        <taxon>Pseudomonadati</taxon>
        <taxon>Pseudomonadota</taxon>
        <taxon>Alphaproteobacteria</taxon>
        <taxon>Rhodobacterales</taxon>
        <taxon>Paracoccaceae</taxon>
        <taxon>Pontivivens</taxon>
    </lineage>
</organism>
<evidence type="ECO:0000313" key="1">
    <source>
        <dbReference type="EMBL" id="QPH52327.1"/>
    </source>
</evidence>
<protein>
    <submittedName>
        <fullName evidence="1">Uncharacterized protein</fullName>
    </submittedName>
</protein>
<dbReference type="EMBL" id="CP064942">
    <property type="protein sequence ID" value="QPH52327.1"/>
    <property type="molecule type" value="Genomic_DNA"/>
</dbReference>
<gene>
    <name evidence="1" type="ORF">I0K15_10865</name>
</gene>
<name>A0A7S9QBH2_9RHOB</name>
<keyword evidence="2" id="KW-1185">Reference proteome</keyword>
<dbReference type="KEGG" id="poz:I0K15_10865"/>
<accession>A0A7S9QBH2</accession>
<evidence type="ECO:0000313" key="2">
    <source>
        <dbReference type="Proteomes" id="UP000594800"/>
    </source>
</evidence>
<dbReference type="Proteomes" id="UP000594800">
    <property type="component" value="Chromosome"/>
</dbReference>
<dbReference type="AlphaFoldDB" id="A0A7S9QBH2"/>
<reference evidence="1 2" key="1">
    <citation type="submission" date="2020-11" db="EMBL/GenBank/DDBJ databases">
        <title>Description of Pontivivens ytuae sp. nov. isolated from deep sea sediment of Mariana Trench.</title>
        <authorList>
            <person name="Wang Z."/>
            <person name="Sun Q.-L."/>
            <person name="Xu X.-D."/>
            <person name="Tang Y.-Z."/>
            <person name="Zhang J."/>
        </authorList>
    </citation>
    <scope>NUCLEOTIDE SEQUENCE [LARGE SCALE GENOMIC DNA]</scope>
    <source>
        <strain evidence="1 2">MT2928</strain>
    </source>
</reference>
<proteinExistence type="predicted"/>
<sequence>MTDDLERDLEVLLDQLCVQWGFCNELGAAALLNRPEPLYADTFAEAVLAAEGFVPEHEPAWHRRLKRRFKDRYGASV</sequence>